<protein>
    <submittedName>
        <fullName evidence="2">Glucose-induced degradation protein 4-like</fullName>
    </submittedName>
</protein>
<sequence>MEALDVPKAVSPVVTFWEGQIIDNRNHFFWTAKWDADVHNDVDHWRKFTAFTPIHQRVKRDRGDDIDLSQMRYVFMRWKEIFFVSPDEECNLTIAGFYYVCMDRLTGAILGFYYDPNSQPYQRLQLNAVSTSTGSSFADYEFN</sequence>
<keyword evidence="3" id="KW-1185">Reference proteome</keyword>
<evidence type="ECO:0000313" key="3">
    <source>
        <dbReference type="Proteomes" id="UP000247409"/>
    </source>
</evidence>
<dbReference type="EMBL" id="NBIV01000337">
    <property type="protein sequence ID" value="PXF40241.1"/>
    <property type="molecule type" value="Genomic_DNA"/>
</dbReference>
<dbReference type="GO" id="GO:0043161">
    <property type="term" value="P:proteasome-mediated ubiquitin-dependent protein catabolic process"/>
    <property type="evidence" value="ECO:0007669"/>
    <property type="project" value="TreeGrafter"/>
</dbReference>
<evidence type="ECO:0000256" key="1">
    <source>
        <dbReference type="ARBA" id="ARBA00061469"/>
    </source>
</evidence>
<comment type="caution">
    <text evidence="2">The sequence shown here is derived from an EMBL/GenBank/DDBJ whole genome shotgun (WGS) entry which is preliminary data.</text>
</comment>
<dbReference type="GO" id="GO:0034657">
    <property type="term" value="C:GID complex"/>
    <property type="evidence" value="ECO:0007669"/>
    <property type="project" value="TreeGrafter"/>
</dbReference>
<reference evidence="2 3" key="1">
    <citation type="journal article" date="2018" name="Mol. Biol. Evol.">
        <title>Analysis of the draft genome of the red seaweed Gracilariopsis chorda provides insights into genome size evolution in Rhodophyta.</title>
        <authorList>
            <person name="Lee J."/>
            <person name="Yang E.C."/>
            <person name="Graf L."/>
            <person name="Yang J.H."/>
            <person name="Qiu H."/>
            <person name="Zel Zion U."/>
            <person name="Chan C.X."/>
            <person name="Stephens T.G."/>
            <person name="Weber A.P.M."/>
            <person name="Boo G.H."/>
            <person name="Boo S.M."/>
            <person name="Kim K.M."/>
            <person name="Shin Y."/>
            <person name="Jung M."/>
            <person name="Lee S.J."/>
            <person name="Yim H.S."/>
            <person name="Lee J.H."/>
            <person name="Bhattacharya D."/>
            <person name="Yoon H.S."/>
        </authorList>
    </citation>
    <scope>NUCLEOTIDE SEQUENCE [LARGE SCALE GENOMIC DNA]</scope>
    <source>
        <strain evidence="2 3">SKKU-2015</strain>
        <tissue evidence="2">Whole body</tissue>
    </source>
</reference>
<proteinExistence type="inferred from homology"/>
<comment type="similarity">
    <text evidence="1">Belongs to the GID4/VID24 family.</text>
</comment>
<dbReference type="Proteomes" id="UP000247409">
    <property type="component" value="Unassembled WGS sequence"/>
</dbReference>
<dbReference type="InterPro" id="IPR018618">
    <property type="entry name" value="GID4/10-like"/>
</dbReference>
<dbReference type="GO" id="GO:0005773">
    <property type="term" value="C:vacuole"/>
    <property type="evidence" value="ECO:0007669"/>
    <property type="project" value="GOC"/>
</dbReference>
<dbReference type="GO" id="GO:0045721">
    <property type="term" value="P:negative regulation of gluconeogenesis"/>
    <property type="evidence" value="ECO:0007669"/>
    <property type="project" value="TreeGrafter"/>
</dbReference>
<gene>
    <name evidence="2" type="ORF">BWQ96_10045</name>
</gene>
<dbReference type="OrthoDB" id="62at2759"/>
<dbReference type="AlphaFoldDB" id="A0A2V3IDX0"/>
<dbReference type="Pfam" id="PF09783">
    <property type="entry name" value="Vac_ImportDeg"/>
    <property type="match status" value="1"/>
</dbReference>
<dbReference type="PANTHER" id="PTHR14534:SF3">
    <property type="entry name" value="GID COMPLEX SUBUNIT 4 HOMOLOG"/>
    <property type="match status" value="1"/>
</dbReference>
<dbReference type="PANTHER" id="PTHR14534">
    <property type="entry name" value="VACUOLAR IMPORT AND DEGRADATION PROTEIN 24"/>
    <property type="match status" value="1"/>
</dbReference>
<name>A0A2V3IDX0_9FLOR</name>
<evidence type="ECO:0000313" key="2">
    <source>
        <dbReference type="EMBL" id="PXF40241.1"/>
    </source>
</evidence>
<dbReference type="GO" id="GO:0007039">
    <property type="term" value="P:protein catabolic process in the vacuole"/>
    <property type="evidence" value="ECO:0007669"/>
    <property type="project" value="TreeGrafter"/>
</dbReference>
<dbReference type="STRING" id="448386.A0A2V3IDX0"/>
<dbReference type="GO" id="GO:0006623">
    <property type="term" value="P:protein targeting to vacuole"/>
    <property type="evidence" value="ECO:0007669"/>
    <property type="project" value="TreeGrafter"/>
</dbReference>
<organism evidence="2 3">
    <name type="scientific">Gracilariopsis chorda</name>
    <dbReference type="NCBI Taxonomy" id="448386"/>
    <lineage>
        <taxon>Eukaryota</taxon>
        <taxon>Rhodophyta</taxon>
        <taxon>Florideophyceae</taxon>
        <taxon>Rhodymeniophycidae</taxon>
        <taxon>Gracilariales</taxon>
        <taxon>Gracilariaceae</taxon>
        <taxon>Gracilariopsis</taxon>
    </lineage>
</organism>
<accession>A0A2V3IDX0</accession>